<dbReference type="SUPFAM" id="SSF51971">
    <property type="entry name" value="Nucleotide-binding domain"/>
    <property type="match status" value="1"/>
</dbReference>
<dbReference type="PANTHER" id="PTHR42949:SF3">
    <property type="entry name" value="ANAEROBIC GLYCEROL-3-PHOSPHATE DEHYDROGENASE SUBUNIT B"/>
    <property type="match status" value="1"/>
</dbReference>
<dbReference type="PRINTS" id="PR00368">
    <property type="entry name" value="FADPNR"/>
</dbReference>
<name>A0A3B0S5K9_9ZZZZ</name>
<proteinExistence type="predicted"/>
<dbReference type="Gene3D" id="3.50.50.60">
    <property type="entry name" value="FAD/NAD(P)-binding domain"/>
    <property type="match status" value="1"/>
</dbReference>
<sequence length="266" mass="28843">MRIEGAGLINRDKPIGFSFDGRQYQGFEGDSLASALMANDIGLVGRSFKYHRPRGVMTAGSEEPNGLVTIGLEAGQEPNVRATTAELYEGMLARSQNRWPSLNWDLLSINDLAAPFLGAGFYYKTFMWPRAFWERVYEPIIRRAAGLGALSGKPDADRNERAFAHCDLLVIGAGPAGLMAAWMAAKSGADVIICDEDTRLGGRLNGETLEVGGKPGHEWARGITAKLKAMDNVRVMTRTTVTGAYDQGTFGALERLAPDVTMRKGA</sequence>
<evidence type="ECO:0000256" key="1">
    <source>
        <dbReference type="ARBA" id="ARBA00023002"/>
    </source>
</evidence>
<keyword evidence="1 2" id="KW-0560">Oxidoreductase</keyword>
<dbReference type="InterPro" id="IPR051691">
    <property type="entry name" value="Metab_Enz_Cyan_OpOx_G3PDH"/>
</dbReference>
<accession>A0A3B0S5K9</accession>
<dbReference type="AlphaFoldDB" id="A0A3B0S5K9"/>
<gene>
    <name evidence="2" type="ORF">MNBD_ALPHA07-855</name>
</gene>
<feature type="non-terminal residue" evidence="2">
    <location>
        <position position="266"/>
    </location>
</feature>
<dbReference type="InterPro" id="IPR042204">
    <property type="entry name" value="2Fe-2S-bd_N"/>
</dbReference>
<dbReference type="EMBL" id="UOEG01000229">
    <property type="protein sequence ID" value="VAW01665.1"/>
    <property type="molecule type" value="Genomic_DNA"/>
</dbReference>
<dbReference type="Pfam" id="PF12831">
    <property type="entry name" value="FAD_oxidored"/>
    <property type="match status" value="1"/>
</dbReference>
<evidence type="ECO:0000313" key="2">
    <source>
        <dbReference type="EMBL" id="VAW01665.1"/>
    </source>
</evidence>
<dbReference type="InterPro" id="IPR036188">
    <property type="entry name" value="FAD/NAD-bd_sf"/>
</dbReference>
<dbReference type="PANTHER" id="PTHR42949">
    <property type="entry name" value="ANAEROBIC GLYCEROL-3-PHOSPHATE DEHYDROGENASE SUBUNIT B"/>
    <property type="match status" value="1"/>
</dbReference>
<protein>
    <submittedName>
        <fullName evidence="2">Sarcosine oxidase alpha subunit</fullName>
        <ecNumber evidence="2">1.5.3.1</ecNumber>
    </submittedName>
</protein>
<dbReference type="GO" id="GO:0008115">
    <property type="term" value="F:sarcosine oxidase activity"/>
    <property type="evidence" value="ECO:0007669"/>
    <property type="project" value="UniProtKB-EC"/>
</dbReference>
<organism evidence="2">
    <name type="scientific">hydrothermal vent metagenome</name>
    <dbReference type="NCBI Taxonomy" id="652676"/>
    <lineage>
        <taxon>unclassified sequences</taxon>
        <taxon>metagenomes</taxon>
        <taxon>ecological metagenomes</taxon>
    </lineage>
</organism>
<dbReference type="EC" id="1.5.3.1" evidence="2"/>
<reference evidence="2" key="1">
    <citation type="submission" date="2018-06" db="EMBL/GenBank/DDBJ databases">
        <authorList>
            <person name="Zhirakovskaya E."/>
        </authorList>
    </citation>
    <scope>NUCLEOTIDE SEQUENCE</scope>
</reference>
<dbReference type="Pfam" id="PF13510">
    <property type="entry name" value="Fer2_4"/>
    <property type="match status" value="1"/>
</dbReference>
<dbReference type="Gene3D" id="3.10.20.440">
    <property type="entry name" value="2Fe-2S iron-sulphur cluster binding domain, sarcosine oxidase, alpha subunit, N-terminal domain"/>
    <property type="match status" value="1"/>
</dbReference>